<dbReference type="PANTHER" id="PTHR33178:SF10">
    <property type="entry name" value="STRESS-RESPONSE A_B BARREL DOMAIN-CONTAINING PROTEIN"/>
    <property type="match status" value="1"/>
</dbReference>
<evidence type="ECO:0000256" key="1">
    <source>
        <dbReference type="ARBA" id="ARBA00011738"/>
    </source>
</evidence>
<reference evidence="4" key="2">
    <citation type="submission" date="2016-10" db="EMBL/GenBank/DDBJ databases">
        <authorList>
            <person name="de Groot N.N."/>
        </authorList>
    </citation>
    <scope>NUCLEOTIDE SEQUENCE [LARGE SCALE GENOMIC DNA]</scope>
    <source>
        <strain evidence="4">DSM 12489</strain>
    </source>
</reference>
<dbReference type="Gene3D" id="3.30.70.100">
    <property type="match status" value="1"/>
</dbReference>
<dbReference type="InterPro" id="IPR013097">
    <property type="entry name" value="Dabb"/>
</dbReference>
<protein>
    <submittedName>
        <fullName evidence="4">Stress responsive A/B Barrel Domain</fullName>
    </submittedName>
</protein>
<evidence type="ECO:0000259" key="2">
    <source>
        <dbReference type="PROSITE" id="PS51502"/>
    </source>
</evidence>
<comment type="subunit">
    <text evidence="1">Homodimer.</text>
</comment>
<evidence type="ECO:0000313" key="5">
    <source>
        <dbReference type="Proteomes" id="UP000182589"/>
    </source>
</evidence>
<keyword evidence="5" id="KW-1185">Reference proteome</keyword>
<dbReference type="PROSITE" id="PS51502">
    <property type="entry name" value="S_R_A_B_BARREL"/>
    <property type="match status" value="1"/>
</dbReference>
<evidence type="ECO:0000313" key="4">
    <source>
        <dbReference type="EMBL" id="SDW33818.1"/>
    </source>
</evidence>
<feature type="domain" description="Stress-response A/B barrel" evidence="2">
    <location>
        <begin position="2"/>
        <end position="95"/>
    </location>
</feature>
<dbReference type="InterPro" id="IPR011008">
    <property type="entry name" value="Dimeric_a/b-barrel"/>
</dbReference>
<evidence type="ECO:0000313" key="3">
    <source>
        <dbReference type="EMBL" id="GLV12498.1"/>
    </source>
</evidence>
<dbReference type="EMBL" id="FNOJ01000004">
    <property type="protein sequence ID" value="SDW33818.1"/>
    <property type="molecule type" value="Genomic_DNA"/>
</dbReference>
<reference evidence="5" key="1">
    <citation type="submission" date="2016-10" db="EMBL/GenBank/DDBJ databases">
        <authorList>
            <person name="Varghese N."/>
        </authorList>
    </citation>
    <scope>NUCLEOTIDE SEQUENCE [LARGE SCALE GENOMIC DNA]</scope>
    <source>
        <strain evidence="5">DSM 12489</strain>
    </source>
</reference>
<reference evidence="3" key="3">
    <citation type="submission" date="2023-02" db="EMBL/GenBank/DDBJ databases">
        <title>Proposal of a novel subspecies: Alicyclobacillus hesperidum subspecies aegle.</title>
        <authorList>
            <person name="Goto K."/>
            <person name="Fujii T."/>
            <person name="Yasui K."/>
            <person name="Mochida K."/>
            <person name="Kato-Tanaka Y."/>
            <person name="Morohoshi S."/>
            <person name="An S.Y."/>
            <person name="Kasai H."/>
            <person name="Yokota A."/>
        </authorList>
    </citation>
    <scope>NUCLEOTIDE SEQUENCE</scope>
    <source>
        <strain evidence="3">DSM 12766</strain>
    </source>
</reference>
<sequence length="99" mass="11278">MYEHMVLFRFASEPSKDQLNTLYAMARQFPKHIPGIVDVAIGRDTTGRNQGFQVGLTVRFIDRAALDAYGPHPKHQELVQYSLEMGRTDIIVVDFPIET</sequence>
<dbReference type="AlphaFoldDB" id="A0A1H2SQF8"/>
<dbReference type="PANTHER" id="PTHR33178">
    <property type="match status" value="1"/>
</dbReference>
<dbReference type="EMBL" id="BSRA01000001">
    <property type="protein sequence ID" value="GLV12498.1"/>
    <property type="molecule type" value="Genomic_DNA"/>
</dbReference>
<dbReference type="SMART" id="SM00886">
    <property type="entry name" value="Dabb"/>
    <property type="match status" value="1"/>
</dbReference>
<proteinExistence type="predicted"/>
<dbReference type="Proteomes" id="UP000182589">
    <property type="component" value="Unassembled WGS sequence"/>
</dbReference>
<dbReference type="STRING" id="89784.SAMN04489725_104183"/>
<name>A0A1H2SQF8_9BACL</name>
<dbReference type="InterPro" id="IPR044662">
    <property type="entry name" value="HS1/DABB1-like"/>
</dbReference>
<gene>
    <name evidence="3" type="ORF">Heshes_01820</name>
    <name evidence="4" type="ORF">SAMN04489725_104183</name>
</gene>
<dbReference type="Proteomes" id="UP001157137">
    <property type="component" value="Unassembled WGS sequence"/>
</dbReference>
<dbReference type="SUPFAM" id="SSF54909">
    <property type="entry name" value="Dimeric alpha+beta barrel"/>
    <property type="match status" value="1"/>
</dbReference>
<dbReference type="Pfam" id="PF07876">
    <property type="entry name" value="Dabb"/>
    <property type="match status" value="1"/>
</dbReference>
<accession>A0A1H2SQF8</accession>
<dbReference type="RefSeq" id="WP_040290150.1">
    <property type="nucleotide sequence ID" value="NZ_BSRA01000001.1"/>
</dbReference>
<organism evidence="4 5">
    <name type="scientific">Alicyclobacillus hesperidum</name>
    <dbReference type="NCBI Taxonomy" id="89784"/>
    <lineage>
        <taxon>Bacteria</taxon>
        <taxon>Bacillati</taxon>
        <taxon>Bacillota</taxon>
        <taxon>Bacilli</taxon>
        <taxon>Bacillales</taxon>
        <taxon>Alicyclobacillaceae</taxon>
        <taxon>Alicyclobacillus</taxon>
    </lineage>
</organism>